<dbReference type="Proteomes" id="UP000727407">
    <property type="component" value="Unassembled WGS sequence"/>
</dbReference>
<feature type="non-terminal residue" evidence="1">
    <location>
        <position position="1"/>
    </location>
</feature>
<accession>A0A8J4TAG8</accession>
<gene>
    <name evidence="1" type="ORF">DAT39_018660</name>
</gene>
<evidence type="ECO:0000313" key="2">
    <source>
        <dbReference type="Proteomes" id="UP000727407"/>
    </source>
</evidence>
<dbReference type="EMBL" id="QNUK01000565">
    <property type="protein sequence ID" value="KAF5891625.1"/>
    <property type="molecule type" value="Genomic_DNA"/>
</dbReference>
<sequence length="81" mass="9638">FIVEPKLNRTETDYFSWNYPEIKLKYGECSESECLDNADLFCTFYYSGNPHFTIKETEECCHIYLDSDVTTYREKTTCPSY</sequence>
<organism evidence="1 2">
    <name type="scientific">Clarias magur</name>
    <name type="common">Asian catfish</name>
    <name type="synonym">Macropteronotus magur</name>
    <dbReference type="NCBI Taxonomy" id="1594786"/>
    <lineage>
        <taxon>Eukaryota</taxon>
        <taxon>Metazoa</taxon>
        <taxon>Chordata</taxon>
        <taxon>Craniata</taxon>
        <taxon>Vertebrata</taxon>
        <taxon>Euteleostomi</taxon>
        <taxon>Actinopterygii</taxon>
        <taxon>Neopterygii</taxon>
        <taxon>Teleostei</taxon>
        <taxon>Ostariophysi</taxon>
        <taxon>Siluriformes</taxon>
        <taxon>Clariidae</taxon>
        <taxon>Clarias</taxon>
    </lineage>
</organism>
<reference evidence="1" key="1">
    <citation type="submission" date="2020-07" db="EMBL/GenBank/DDBJ databases">
        <title>Clarias magur genome sequencing, assembly and annotation.</title>
        <authorList>
            <person name="Kushwaha B."/>
            <person name="Kumar R."/>
            <person name="Das P."/>
            <person name="Joshi C.G."/>
            <person name="Kumar D."/>
            <person name="Nagpure N.S."/>
            <person name="Pandey M."/>
            <person name="Agarwal S."/>
            <person name="Srivastava S."/>
            <person name="Singh M."/>
            <person name="Sahoo L."/>
            <person name="Jayasankar P."/>
            <person name="Meher P.K."/>
            <person name="Koringa P.G."/>
            <person name="Iquebal M.A."/>
            <person name="Das S.P."/>
            <person name="Bit A."/>
            <person name="Patnaik S."/>
            <person name="Patel N."/>
            <person name="Shah T.M."/>
            <person name="Hinsu A."/>
            <person name="Jena J.K."/>
        </authorList>
    </citation>
    <scope>NUCLEOTIDE SEQUENCE</scope>
    <source>
        <strain evidence="1">CIFAMagur01</strain>
        <tissue evidence="1">Testis</tissue>
    </source>
</reference>
<evidence type="ECO:0000313" key="1">
    <source>
        <dbReference type="EMBL" id="KAF5891625.1"/>
    </source>
</evidence>
<keyword evidence="2" id="KW-1185">Reference proteome</keyword>
<feature type="non-terminal residue" evidence="1">
    <location>
        <position position="81"/>
    </location>
</feature>
<proteinExistence type="predicted"/>
<dbReference type="AlphaFoldDB" id="A0A8J4TAG8"/>
<protein>
    <submittedName>
        <fullName evidence="1">Uncharacterized protein</fullName>
    </submittedName>
</protein>
<comment type="caution">
    <text evidence="1">The sequence shown here is derived from an EMBL/GenBank/DDBJ whole genome shotgun (WGS) entry which is preliminary data.</text>
</comment>
<name>A0A8J4TAG8_CLAMG</name>